<accession>A0ACB9G743</accession>
<sequence>MAEKGRNYRNWTPSEDAKLVDALVNMVNMGGFKANNVMAEKGRNYRNWTPSEDAKLVDALVNMVNMGGFKANNGFKSGYLQHLENALKETIPNSGIMGKPHIESRIKTMKNDWQVVYDMVNGTNTSGFDYDSDRHCVYAEAAVWESYIEIHKKAGKWRNKTFPHFQELCNVFGKDRAQGNRAKDFVQMENDANLEEENQQMEDEFERPVEVSPNTPTNTNSSVRLKKRKSRVDPIVEGITTAATLLEKGLQQAATTLNQAMHGETDIEKKSVYGGYRNFQNGIDDCGG</sequence>
<gene>
    <name evidence="1" type="ORF">L2E82_08467</name>
</gene>
<reference evidence="2" key="1">
    <citation type="journal article" date="2022" name="Mol. Ecol. Resour.">
        <title>The genomes of chicory, endive, great burdock and yacon provide insights into Asteraceae palaeo-polyploidization history and plant inulin production.</title>
        <authorList>
            <person name="Fan W."/>
            <person name="Wang S."/>
            <person name="Wang H."/>
            <person name="Wang A."/>
            <person name="Jiang F."/>
            <person name="Liu H."/>
            <person name="Zhao H."/>
            <person name="Xu D."/>
            <person name="Zhang Y."/>
        </authorList>
    </citation>
    <scope>NUCLEOTIDE SEQUENCE [LARGE SCALE GENOMIC DNA]</scope>
    <source>
        <strain evidence="2">cv. Punajuju</strain>
    </source>
</reference>
<reference evidence="1 2" key="2">
    <citation type="journal article" date="2022" name="Mol. Ecol. Resour.">
        <title>The genomes of chicory, endive, great burdock and yacon provide insights into Asteraceae paleo-polyploidization history and plant inulin production.</title>
        <authorList>
            <person name="Fan W."/>
            <person name="Wang S."/>
            <person name="Wang H."/>
            <person name="Wang A."/>
            <person name="Jiang F."/>
            <person name="Liu H."/>
            <person name="Zhao H."/>
            <person name="Xu D."/>
            <person name="Zhang Y."/>
        </authorList>
    </citation>
    <scope>NUCLEOTIDE SEQUENCE [LARGE SCALE GENOMIC DNA]</scope>
    <source>
        <strain evidence="2">cv. Punajuju</strain>
        <tissue evidence="1">Leaves</tissue>
    </source>
</reference>
<organism evidence="1 2">
    <name type="scientific">Cichorium intybus</name>
    <name type="common">Chicory</name>
    <dbReference type="NCBI Taxonomy" id="13427"/>
    <lineage>
        <taxon>Eukaryota</taxon>
        <taxon>Viridiplantae</taxon>
        <taxon>Streptophyta</taxon>
        <taxon>Embryophyta</taxon>
        <taxon>Tracheophyta</taxon>
        <taxon>Spermatophyta</taxon>
        <taxon>Magnoliopsida</taxon>
        <taxon>eudicotyledons</taxon>
        <taxon>Gunneridae</taxon>
        <taxon>Pentapetalae</taxon>
        <taxon>asterids</taxon>
        <taxon>campanulids</taxon>
        <taxon>Asterales</taxon>
        <taxon>Asteraceae</taxon>
        <taxon>Cichorioideae</taxon>
        <taxon>Cichorieae</taxon>
        <taxon>Cichoriinae</taxon>
        <taxon>Cichorium</taxon>
    </lineage>
</organism>
<dbReference type="Proteomes" id="UP001055811">
    <property type="component" value="Linkage Group LG02"/>
</dbReference>
<keyword evidence="2" id="KW-1185">Reference proteome</keyword>
<comment type="caution">
    <text evidence="1">The sequence shown here is derived from an EMBL/GenBank/DDBJ whole genome shotgun (WGS) entry which is preliminary data.</text>
</comment>
<proteinExistence type="predicted"/>
<dbReference type="EMBL" id="CM042010">
    <property type="protein sequence ID" value="KAI3779031.1"/>
    <property type="molecule type" value="Genomic_DNA"/>
</dbReference>
<name>A0ACB9G743_CICIN</name>
<evidence type="ECO:0000313" key="1">
    <source>
        <dbReference type="EMBL" id="KAI3779031.1"/>
    </source>
</evidence>
<evidence type="ECO:0000313" key="2">
    <source>
        <dbReference type="Proteomes" id="UP001055811"/>
    </source>
</evidence>
<protein>
    <submittedName>
        <fullName evidence="1">Uncharacterized protein</fullName>
    </submittedName>
</protein>